<evidence type="ECO:0000256" key="2">
    <source>
        <dbReference type="ARBA" id="ARBA00022737"/>
    </source>
</evidence>
<organism evidence="4 5">
    <name type="scientific">Rangifer tarandus platyrhynchus</name>
    <name type="common">Svalbard reindeer</name>
    <dbReference type="NCBI Taxonomy" id="3082113"/>
    <lineage>
        <taxon>Eukaryota</taxon>
        <taxon>Metazoa</taxon>
        <taxon>Chordata</taxon>
        <taxon>Craniata</taxon>
        <taxon>Vertebrata</taxon>
        <taxon>Euteleostomi</taxon>
        <taxon>Mammalia</taxon>
        <taxon>Eutheria</taxon>
        <taxon>Laurasiatheria</taxon>
        <taxon>Artiodactyla</taxon>
        <taxon>Ruminantia</taxon>
        <taxon>Pecora</taxon>
        <taxon>Cervidae</taxon>
        <taxon>Odocoileinae</taxon>
        <taxon>Rangifer</taxon>
    </lineage>
</organism>
<dbReference type="PANTHER" id="PTHR14224">
    <property type="entry name" value="SIMILAR TO PREFERENTIALLY EXPRESSED ANTIGEN IN MELANOMA-LIKE 3"/>
    <property type="match status" value="1"/>
</dbReference>
<dbReference type="InterPro" id="IPR032675">
    <property type="entry name" value="LRR_dom_sf"/>
</dbReference>
<name>A0ABN8YYQ1_RANTA</name>
<reference evidence="4" key="1">
    <citation type="submission" date="2023-04" db="EMBL/GenBank/DDBJ databases">
        <authorList>
            <consortium name="ELIXIR-Norway"/>
        </authorList>
    </citation>
    <scope>NUCLEOTIDE SEQUENCE [LARGE SCALE GENOMIC DNA]</scope>
</reference>
<dbReference type="InterPro" id="IPR050694">
    <property type="entry name" value="LRRC14/PRAME"/>
</dbReference>
<protein>
    <submittedName>
        <fullName evidence="4">Uncharacterized protein</fullName>
    </submittedName>
</protein>
<dbReference type="Proteomes" id="UP001176941">
    <property type="component" value="Chromosome 26"/>
</dbReference>
<evidence type="ECO:0000313" key="5">
    <source>
        <dbReference type="Proteomes" id="UP001176941"/>
    </source>
</evidence>
<keyword evidence="1" id="KW-0433">Leucine-rich repeat</keyword>
<evidence type="ECO:0000313" key="4">
    <source>
        <dbReference type="EMBL" id="CAI9166654.1"/>
    </source>
</evidence>
<dbReference type="EMBL" id="OX459962">
    <property type="protein sequence ID" value="CAI9166654.1"/>
    <property type="molecule type" value="Genomic_DNA"/>
</dbReference>
<accession>A0ABN8YYQ1</accession>
<dbReference type="SUPFAM" id="SSF52047">
    <property type="entry name" value="RNI-like"/>
    <property type="match status" value="1"/>
</dbReference>
<evidence type="ECO:0000256" key="1">
    <source>
        <dbReference type="ARBA" id="ARBA00022614"/>
    </source>
</evidence>
<keyword evidence="2" id="KW-0677">Repeat</keyword>
<dbReference type="PANTHER" id="PTHR14224:SF102">
    <property type="match status" value="1"/>
</dbReference>
<dbReference type="Gene3D" id="3.80.10.10">
    <property type="entry name" value="Ribonuclease Inhibitor"/>
    <property type="match status" value="1"/>
</dbReference>
<sequence length="109" mass="11723">MCQLKGLDLSEVTMTDFSPEILHVLLEQVAATLQELNLEWCGITVSQCESILSALSRCSSLVPSVCVGTSSLAILEKLLNHTTGLSNLSDEFDPAPQESCSPHRALHLG</sequence>
<gene>
    <name evidence="4" type="ORF">MRATA1EN1_LOCUS15616</name>
</gene>
<keyword evidence="5" id="KW-1185">Reference proteome</keyword>
<evidence type="ECO:0000256" key="3">
    <source>
        <dbReference type="SAM" id="MobiDB-lite"/>
    </source>
</evidence>
<proteinExistence type="predicted"/>
<feature type="region of interest" description="Disordered" evidence="3">
    <location>
        <begin position="90"/>
        <end position="109"/>
    </location>
</feature>